<evidence type="ECO:0000313" key="15">
    <source>
        <dbReference type="EMBL" id="OZU87482.1"/>
    </source>
</evidence>
<dbReference type="GO" id="GO:0000155">
    <property type="term" value="F:phosphorelay sensor kinase activity"/>
    <property type="evidence" value="ECO:0007669"/>
    <property type="project" value="TreeGrafter"/>
</dbReference>
<dbReference type="PROSITE" id="PS50109">
    <property type="entry name" value="HIS_KIN"/>
    <property type="match status" value="1"/>
</dbReference>
<dbReference type="SUPFAM" id="SSF55874">
    <property type="entry name" value="ATPase domain of HSP90 chaperone/DNA topoisomerase II/histidine kinase"/>
    <property type="match status" value="1"/>
</dbReference>
<dbReference type="InterPro" id="IPR005467">
    <property type="entry name" value="His_kinase_dom"/>
</dbReference>
<keyword evidence="16" id="KW-1185">Reference proteome</keyword>
<dbReference type="PANTHER" id="PTHR45453:SF2">
    <property type="entry name" value="HISTIDINE KINASE"/>
    <property type="match status" value="1"/>
</dbReference>
<keyword evidence="7" id="KW-0547">Nucleotide-binding</keyword>
<dbReference type="EC" id="2.7.13.3" evidence="3"/>
<dbReference type="PRINTS" id="PR00344">
    <property type="entry name" value="BCTRLSENSOR"/>
</dbReference>
<evidence type="ECO:0000256" key="1">
    <source>
        <dbReference type="ARBA" id="ARBA00000085"/>
    </source>
</evidence>
<reference evidence="15 16" key="1">
    <citation type="submission" date="2017-08" db="EMBL/GenBank/DDBJ databases">
        <title>Virgibacillus indicus sp. nov. and Virgibacillus profoundi sp. nov, two moderately halophilic bacteria isolated from marine sediment by using the Microfluidic Streak Plate.</title>
        <authorList>
            <person name="Xu B."/>
            <person name="Hu B."/>
            <person name="Wang J."/>
            <person name="Zhu Y."/>
            <person name="Huang L."/>
            <person name="Du W."/>
            <person name="Huang Y."/>
        </authorList>
    </citation>
    <scope>NUCLEOTIDE SEQUENCE [LARGE SCALE GENOMIC DNA]</scope>
    <source>
        <strain evidence="15 16">IO3-P2-C2</strain>
    </source>
</reference>
<evidence type="ECO:0000256" key="2">
    <source>
        <dbReference type="ARBA" id="ARBA00004651"/>
    </source>
</evidence>
<dbReference type="RefSeq" id="WP_094887055.1">
    <property type="nucleotide sequence ID" value="NZ_NPMS01000010.1"/>
</dbReference>
<dbReference type="Pfam" id="PF02518">
    <property type="entry name" value="HATPase_c"/>
    <property type="match status" value="1"/>
</dbReference>
<evidence type="ECO:0000256" key="13">
    <source>
        <dbReference type="SAM" id="Phobius"/>
    </source>
</evidence>
<protein>
    <recommendedName>
        <fullName evidence="3">histidine kinase</fullName>
        <ecNumber evidence="3">2.7.13.3</ecNumber>
    </recommendedName>
</protein>
<evidence type="ECO:0000256" key="6">
    <source>
        <dbReference type="ARBA" id="ARBA00022692"/>
    </source>
</evidence>
<keyword evidence="11" id="KW-0902">Two-component regulatory system</keyword>
<keyword evidence="10 13" id="KW-1133">Transmembrane helix</keyword>
<evidence type="ECO:0000256" key="3">
    <source>
        <dbReference type="ARBA" id="ARBA00012438"/>
    </source>
</evidence>
<dbReference type="Proteomes" id="UP000216498">
    <property type="component" value="Unassembled WGS sequence"/>
</dbReference>
<dbReference type="Gene3D" id="3.30.565.10">
    <property type="entry name" value="Histidine kinase-like ATPase, C-terminal domain"/>
    <property type="match status" value="1"/>
</dbReference>
<dbReference type="OrthoDB" id="9780487at2"/>
<dbReference type="InterPro" id="IPR004358">
    <property type="entry name" value="Sig_transdc_His_kin-like_C"/>
</dbReference>
<evidence type="ECO:0000256" key="10">
    <source>
        <dbReference type="ARBA" id="ARBA00022989"/>
    </source>
</evidence>
<keyword evidence="4" id="KW-1003">Cell membrane</keyword>
<dbReference type="GO" id="GO:0005886">
    <property type="term" value="C:plasma membrane"/>
    <property type="evidence" value="ECO:0007669"/>
    <property type="project" value="UniProtKB-SubCell"/>
</dbReference>
<proteinExistence type="predicted"/>
<feature type="transmembrane region" description="Helical" evidence="13">
    <location>
        <begin position="41"/>
        <end position="62"/>
    </location>
</feature>
<evidence type="ECO:0000256" key="4">
    <source>
        <dbReference type="ARBA" id="ARBA00022475"/>
    </source>
</evidence>
<keyword evidence="12 13" id="KW-0472">Membrane</keyword>
<dbReference type="EMBL" id="NPMS01000010">
    <property type="protein sequence ID" value="OZU87482.1"/>
    <property type="molecule type" value="Genomic_DNA"/>
</dbReference>
<dbReference type="InterPro" id="IPR003594">
    <property type="entry name" value="HATPase_dom"/>
</dbReference>
<dbReference type="SMART" id="SM00387">
    <property type="entry name" value="HATPase_c"/>
    <property type="match status" value="1"/>
</dbReference>
<sequence length="341" mass="40153">MSFLEYVKDKRYFILFYLIIMSFVSLIMFVGFNQVNPFNKIVYTNIISFVIASMYITIGYFYRRKFYQEMKDLIESSQEETMAMMPDAQNNEQKLIFNLLKKTHKEHAKQLETLYDQKRDQQEFIMSWIHEVKIPIAASRLLMENSEDKTKDFLIDKFEDELHKIDDYVEQALYYSRIDSFSKDYFISEINTNQLIKNSVKKYAKLFINKGIHFEMGDTEQLVQSDKKWFGFVIDQLFANALKYTDTGGTVTVLFEEDRAEKRLLIQDNGIGIASEDINRVFEKGFTGATGRNHAKSTGMGLYLAKQLANKLGHKITIESEVNEYTKLTIHFPKIRNYYQL</sequence>
<dbReference type="InterPro" id="IPR036890">
    <property type="entry name" value="HATPase_C_sf"/>
</dbReference>
<evidence type="ECO:0000256" key="12">
    <source>
        <dbReference type="ARBA" id="ARBA00023136"/>
    </source>
</evidence>
<keyword evidence="8 15" id="KW-0418">Kinase</keyword>
<evidence type="ECO:0000256" key="9">
    <source>
        <dbReference type="ARBA" id="ARBA00022840"/>
    </source>
</evidence>
<keyword evidence="5" id="KW-0808">Transferase</keyword>
<evidence type="ECO:0000256" key="7">
    <source>
        <dbReference type="ARBA" id="ARBA00022741"/>
    </source>
</evidence>
<comment type="subcellular location">
    <subcellularLocation>
        <location evidence="2">Cell membrane</location>
        <topology evidence="2">Multi-pass membrane protein</topology>
    </subcellularLocation>
</comment>
<dbReference type="GO" id="GO:0005524">
    <property type="term" value="F:ATP binding"/>
    <property type="evidence" value="ECO:0007669"/>
    <property type="project" value="UniProtKB-KW"/>
</dbReference>
<evidence type="ECO:0000256" key="11">
    <source>
        <dbReference type="ARBA" id="ARBA00023012"/>
    </source>
</evidence>
<comment type="caution">
    <text evidence="15">The sequence shown here is derived from an EMBL/GenBank/DDBJ whole genome shotgun (WGS) entry which is preliminary data.</text>
</comment>
<dbReference type="GO" id="GO:0016036">
    <property type="term" value="P:cellular response to phosphate starvation"/>
    <property type="evidence" value="ECO:0007669"/>
    <property type="project" value="TreeGrafter"/>
</dbReference>
<evidence type="ECO:0000256" key="8">
    <source>
        <dbReference type="ARBA" id="ARBA00022777"/>
    </source>
</evidence>
<evidence type="ECO:0000313" key="16">
    <source>
        <dbReference type="Proteomes" id="UP000216498"/>
    </source>
</evidence>
<name>A0A265N640_9BACI</name>
<keyword evidence="6 13" id="KW-0812">Transmembrane</keyword>
<dbReference type="AlphaFoldDB" id="A0A265N640"/>
<gene>
    <name evidence="15" type="ORF">CIL03_16830</name>
</gene>
<feature type="transmembrane region" description="Helical" evidence="13">
    <location>
        <begin position="12"/>
        <end position="35"/>
    </location>
</feature>
<evidence type="ECO:0000256" key="5">
    <source>
        <dbReference type="ARBA" id="ARBA00022679"/>
    </source>
</evidence>
<keyword evidence="9" id="KW-0067">ATP-binding</keyword>
<feature type="domain" description="Histidine kinase" evidence="14">
    <location>
        <begin position="127"/>
        <end position="336"/>
    </location>
</feature>
<evidence type="ECO:0000259" key="14">
    <source>
        <dbReference type="PROSITE" id="PS50109"/>
    </source>
</evidence>
<dbReference type="PANTHER" id="PTHR45453">
    <property type="entry name" value="PHOSPHATE REGULON SENSOR PROTEIN PHOR"/>
    <property type="match status" value="1"/>
</dbReference>
<organism evidence="15 16">
    <name type="scientific">Virgibacillus indicus</name>
    <dbReference type="NCBI Taxonomy" id="2024554"/>
    <lineage>
        <taxon>Bacteria</taxon>
        <taxon>Bacillati</taxon>
        <taxon>Bacillota</taxon>
        <taxon>Bacilli</taxon>
        <taxon>Bacillales</taxon>
        <taxon>Bacillaceae</taxon>
        <taxon>Virgibacillus</taxon>
    </lineage>
</organism>
<dbReference type="InterPro" id="IPR050351">
    <property type="entry name" value="BphY/WalK/GraS-like"/>
</dbReference>
<dbReference type="GO" id="GO:0004721">
    <property type="term" value="F:phosphoprotein phosphatase activity"/>
    <property type="evidence" value="ECO:0007669"/>
    <property type="project" value="TreeGrafter"/>
</dbReference>
<accession>A0A265N640</accession>
<comment type="catalytic activity">
    <reaction evidence="1">
        <text>ATP + protein L-histidine = ADP + protein N-phospho-L-histidine.</text>
        <dbReference type="EC" id="2.7.13.3"/>
    </reaction>
</comment>